<dbReference type="InterPro" id="IPR000120">
    <property type="entry name" value="Amidase"/>
</dbReference>
<evidence type="ECO:0000259" key="1">
    <source>
        <dbReference type="Pfam" id="PF01425"/>
    </source>
</evidence>
<accession>A0A8J3ZPU0</accession>
<organism evidence="2 3">
    <name type="scientific">Virgisporangium ochraceum</name>
    <dbReference type="NCBI Taxonomy" id="65505"/>
    <lineage>
        <taxon>Bacteria</taxon>
        <taxon>Bacillati</taxon>
        <taxon>Actinomycetota</taxon>
        <taxon>Actinomycetes</taxon>
        <taxon>Micromonosporales</taxon>
        <taxon>Micromonosporaceae</taxon>
        <taxon>Virgisporangium</taxon>
    </lineage>
</organism>
<dbReference type="InterPro" id="IPR023631">
    <property type="entry name" value="Amidase_dom"/>
</dbReference>
<dbReference type="InterPro" id="IPR036928">
    <property type="entry name" value="AS_sf"/>
</dbReference>
<protein>
    <submittedName>
        <fullName evidence="2">Amidase</fullName>
    </submittedName>
</protein>
<dbReference type="Proteomes" id="UP000635606">
    <property type="component" value="Unassembled WGS sequence"/>
</dbReference>
<dbReference type="PANTHER" id="PTHR11895:SF176">
    <property type="entry name" value="AMIDASE AMID-RELATED"/>
    <property type="match status" value="1"/>
</dbReference>
<dbReference type="AlphaFoldDB" id="A0A8J3ZPU0"/>
<proteinExistence type="predicted"/>
<dbReference type="Pfam" id="PF01425">
    <property type="entry name" value="Amidase"/>
    <property type="match status" value="1"/>
</dbReference>
<gene>
    <name evidence="2" type="ORF">Voc01_017150</name>
</gene>
<keyword evidence="3" id="KW-1185">Reference proteome</keyword>
<dbReference type="GO" id="GO:0003824">
    <property type="term" value="F:catalytic activity"/>
    <property type="evidence" value="ECO:0007669"/>
    <property type="project" value="InterPro"/>
</dbReference>
<dbReference type="Gene3D" id="3.90.1300.10">
    <property type="entry name" value="Amidase signature (AS) domain"/>
    <property type="match status" value="1"/>
</dbReference>
<evidence type="ECO:0000313" key="2">
    <source>
        <dbReference type="EMBL" id="GIJ66798.1"/>
    </source>
</evidence>
<comment type="caution">
    <text evidence="2">The sequence shown here is derived from an EMBL/GenBank/DDBJ whole genome shotgun (WGS) entry which is preliminary data.</text>
</comment>
<name>A0A8J3ZPU0_9ACTN</name>
<dbReference type="SUPFAM" id="SSF75304">
    <property type="entry name" value="Amidase signature (AS) enzymes"/>
    <property type="match status" value="1"/>
</dbReference>
<dbReference type="PANTHER" id="PTHR11895">
    <property type="entry name" value="TRANSAMIDASE"/>
    <property type="match status" value="1"/>
</dbReference>
<reference evidence="2" key="1">
    <citation type="submission" date="2021-01" db="EMBL/GenBank/DDBJ databases">
        <title>Whole genome shotgun sequence of Virgisporangium ochraceum NBRC 16418.</title>
        <authorList>
            <person name="Komaki H."/>
            <person name="Tamura T."/>
        </authorList>
    </citation>
    <scope>NUCLEOTIDE SEQUENCE</scope>
    <source>
        <strain evidence="2">NBRC 16418</strain>
    </source>
</reference>
<dbReference type="EMBL" id="BOPH01000020">
    <property type="protein sequence ID" value="GIJ66798.1"/>
    <property type="molecule type" value="Genomic_DNA"/>
</dbReference>
<sequence>MTSGPFSGTTLADTVQRLRSGATDPVDLVEEVLDAVAAAQPVLNAFVTVDAEGARKQARAARDQQPTGALHGVPVAVKDIVDTAGVLTTMGSRHFAGHVPERDAVLVRRLRRAGAIVVGKTTTHEFAYGPTGDDTANGPCGNPHDPSRMAGGSSAGSAAAVAAGLVPLAVGTDTGGSVRIPAALCGVTGIRPGIGRIPTDGVFPLSWSLDTVGVLATDVAGTASGWRVLAEGGDVEGPPVTGLRVGLPTGDWFDRLDPVVRARFDAFVEALGRAGAALTRVAVPDAAELHDVYVTVQSAEAVAVHHERLAENADMFGNEVRRRLNAATRVPSYLYARALRRLTAARATAARRFSGLDVLLLPTAPITAPPLHARDTDVGGGWTSPREALLAHNTPWSVLGLPALSMPVAGDGLPVGAQLVGPPGADADLLAVAQAIEEATG</sequence>
<evidence type="ECO:0000313" key="3">
    <source>
        <dbReference type="Proteomes" id="UP000635606"/>
    </source>
</evidence>
<feature type="domain" description="Amidase" evidence="1">
    <location>
        <begin position="27"/>
        <end position="430"/>
    </location>
</feature>
<dbReference type="RefSeq" id="WP_203926756.1">
    <property type="nucleotide sequence ID" value="NZ_BOPH01000020.1"/>
</dbReference>